<keyword evidence="17" id="KW-1185">Reference proteome</keyword>
<evidence type="ECO:0000256" key="12">
    <source>
        <dbReference type="ARBA" id="ARBA00023004"/>
    </source>
</evidence>
<organism evidence="16 17">
    <name type="scientific">Luteimonas terrae</name>
    <dbReference type="NCBI Taxonomy" id="1530191"/>
    <lineage>
        <taxon>Bacteria</taxon>
        <taxon>Pseudomonadati</taxon>
        <taxon>Pseudomonadota</taxon>
        <taxon>Gammaproteobacteria</taxon>
        <taxon>Lysobacterales</taxon>
        <taxon>Lysobacteraceae</taxon>
        <taxon>Luteimonas</taxon>
    </lineage>
</organism>
<dbReference type="AlphaFoldDB" id="A0A4R5U671"/>
<dbReference type="OrthoDB" id="9800824at2"/>
<dbReference type="GO" id="GO:0005886">
    <property type="term" value="C:plasma membrane"/>
    <property type="evidence" value="ECO:0007669"/>
    <property type="project" value="UniProtKB-SubCell"/>
</dbReference>
<accession>A0A4R5U671</accession>
<dbReference type="PANTHER" id="PTHR40255:SF1">
    <property type="entry name" value="PROTOPORPHYRINOGEN IX OXIDASE"/>
    <property type="match status" value="1"/>
</dbReference>
<dbReference type="Pfam" id="PF03653">
    <property type="entry name" value="UPF0093"/>
    <property type="match status" value="1"/>
</dbReference>
<evidence type="ECO:0000256" key="5">
    <source>
        <dbReference type="ARBA" id="ARBA00017504"/>
    </source>
</evidence>
<dbReference type="GO" id="GO:0006782">
    <property type="term" value="P:protoporphyrinogen IX biosynthetic process"/>
    <property type="evidence" value="ECO:0007669"/>
    <property type="project" value="UniProtKB-UniPathway"/>
</dbReference>
<feature type="transmembrane region" description="Helical" evidence="15">
    <location>
        <begin position="65"/>
        <end position="87"/>
    </location>
</feature>
<dbReference type="GO" id="GO:0046872">
    <property type="term" value="F:metal ion binding"/>
    <property type="evidence" value="ECO:0007669"/>
    <property type="project" value="UniProtKB-KW"/>
</dbReference>
<evidence type="ECO:0000256" key="14">
    <source>
        <dbReference type="ARBA" id="ARBA00048390"/>
    </source>
</evidence>
<dbReference type="PANTHER" id="PTHR40255">
    <property type="entry name" value="UPF0093 MEMBRANE PROTEIN SLR1790"/>
    <property type="match status" value="1"/>
</dbReference>
<feature type="transmembrane region" description="Helical" evidence="15">
    <location>
        <begin position="128"/>
        <end position="150"/>
    </location>
</feature>
<dbReference type="GO" id="GO:0016491">
    <property type="term" value="F:oxidoreductase activity"/>
    <property type="evidence" value="ECO:0007669"/>
    <property type="project" value="UniProtKB-KW"/>
</dbReference>
<proteinExistence type="inferred from homology"/>
<evidence type="ECO:0000256" key="11">
    <source>
        <dbReference type="ARBA" id="ARBA00023002"/>
    </source>
</evidence>
<sequence>MRACVPCTPVSISGAPVYFWLKVLHILAMTVWFTGLFFLPRLFVARNRREIDADPEFWNPVTNTLFFRIMTPAALLTITFGGILIAWNPTGAWLVLKLVVVAMAVLLHLYYGLLLYELGHDRCKHGATFFRVIGWVPLVLLLVIAGLTGAKPQTLGDLPAPPARTVDAEDLVPGLGDDATP</sequence>
<evidence type="ECO:0000313" key="17">
    <source>
        <dbReference type="Proteomes" id="UP000295543"/>
    </source>
</evidence>
<evidence type="ECO:0000256" key="3">
    <source>
        <dbReference type="ARBA" id="ARBA00005073"/>
    </source>
</evidence>
<gene>
    <name evidence="16" type="ORF">E2F49_14395</name>
</gene>
<protein>
    <recommendedName>
        <fullName evidence="5">Protoporphyrinogen IX oxidase</fullName>
    </recommendedName>
</protein>
<feature type="transmembrane region" description="Helical" evidence="15">
    <location>
        <begin position="93"/>
        <end position="116"/>
    </location>
</feature>
<evidence type="ECO:0000256" key="9">
    <source>
        <dbReference type="ARBA" id="ARBA00022723"/>
    </source>
</evidence>
<keyword evidence="7" id="KW-0349">Heme</keyword>
<keyword evidence="10 15" id="KW-1133">Transmembrane helix</keyword>
<keyword evidence="12" id="KW-0408">Iron</keyword>
<evidence type="ECO:0000256" key="13">
    <source>
        <dbReference type="ARBA" id="ARBA00023136"/>
    </source>
</evidence>
<keyword evidence="8 15" id="KW-0812">Transmembrane</keyword>
<keyword evidence="6" id="KW-1003">Cell membrane</keyword>
<dbReference type="EMBL" id="SMTG01000006">
    <property type="protein sequence ID" value="TDK29558.1"/>
    <property type="molecule type" value="Genomic_DNA"/>
</dbReference>
<evidence type="ECO:0000256" key="6">
    <source>
        <dbReference type="ARBA" id="ARBA00022475"/>
    </source>
</evidence>
<feature type="transmembrane region" description="Helical" evidence="15">
    <location>
        <begin position="23"/>
        <end position="44"/>
    </location>
</feature>
<evidence type="ECO:0000256" key="4">
    <source>
        <dbReference type="ARBA" id="ARBA00006501"/>
    </source>
</evidence>
<keyword evidence="9" id="KW-0479">Metal-binding</keyword>
<keyword evidence="13 15" id="KW-0472">Membrane</keyword>
<name>A0A4R5U671_9GAMM</name>
<comment type="cofactor">
    <cofactor evidence="1">
        <name>heme b</name>
        <dbReference type="ChEBI" id="CHEBI:60344"/>
    </cofactor>
</comment>
<comment type="subcellular location">
    <subcellularLocation>
        <location evidence="2">Cell membrane</location>
        <topology evidence="2">Multi-pass membrane protein</topology>
    </subcellularLocation>
</comment>
<evidence type="ECO:0000256" key="1">
    <source>
        <dbReference type="ARBA" id="ARBA00001970"/>
    </source>
</evidence>
<evidence type="ECO:0000256" key="15">
    <source>
        <dbReference type="SAM" id="Phobius"/>
    </source>
</evidence>
<keyword evidence="11" id="KW-0560">Oxidoreductase</keyword>
<dbReference type="Proteomes" id="UP000295543">
    <property type="component" value="Unassembled WGS sequence"/>
</dbReference>
<comment type="caution">
    <text evidence="16">The sequence shown here is derived from an EMBL/GenBank/DDBJ whole genome shotgun (WGS) entry which is preliminary data.</text>
</comment>
<evidence type="ECO:0000256" key="7">
    <source>
        <dbReference type="ARBA" id="ARBA00022617"/>
    </source>
</evidence>
<evidence type="ECO:0000256" key="10">
    <source>
        <dbReference type="ARBA" id="ARBA00022989"/>
    </source>
</evidence>
<evidence type="ECO:0000256" key="2">
    <source>
        <dbReference type="ARBA" id="ARBA00004651"/>
    </source>
</evidence>
<evidence type="ECO:0000256" key="8">
    <source>
        <dbReference type="ARBA" id="ARBA00022692"/>
    </source>
</evidence>
<evidence type="ECO:0000313" key="16">
    <source>
        <dbReference type="EMBL" id="TDK29558.1"/>
    </source>
</evidence>
<reference evidence="16 17" key="1">
    <citation type="submission" date="2019-03" db="EMBL/GenBank/DDBJ databases">
        <title>Luteimonas zhaokaii sp.nov., isolated from the rectal contents of Plateau pika in Yushu, Qinghai Province, China.</title>
        <authorList>
            <person name="Zhang G."/>
        </authorList>
    </citation>
    <scope>NUCLEOTIDE SEQUENCE [LARGE SCALE GENOMIC DNA]</scope>
    <source>
        <strain evidence="16 17">THG-MD21</strain>
    </source>
</reference>
<comment type="similarity">
    <text evidence="4">Belongs to the HemJ family.</text>
</comment>
<dbReference type="InterPro" id="IPR005265">
    <property type="entry name" value="HemJ-like"/>
</dbReference>
<dbReference type="UniPathway" id="UPA00251">
    <property type="reaction ID" value="UER00324"/>
</dbReference>
<comment type="pathway">
    <text evidence="3">Porphyrin-containing compound metabolism; protoporphyrin-IX biosynthesis; protoporphyrin-IX from protoporphyrinogen-IX: step 1/1.</text>
</comment>
<comment type="catalytic activity">
    <reaction evidence="14">
        <text>protoporphyrinogen IX + 3 A = protoporphyrin IX + 3 AH2</text>
        <dbReference type="Rhea" id="RHEA:62000"/>
        <dbReference type="ChEBI" id="CHEBI:13193"/>
        <dbReference type="ChEBI" id="CHEBI:17499"/>
        <dbReference type="ChEBI" id="CHEBI:57306"/>
        <dbReference type="ChEBI" id="CHEBI:57307"/>
    </reaction>
</comment>